<dbReference type="EMBL" id="JN371768">
    <property type="protein sequence ID" value="AFD02798.1"/>
    <property type="molecule type" value="Genomic_DNA"/>
</dbReference>
<dbReference type="Gene3D" id="3.20.70.20">
    <property type="match status" value="1"/>
</dbReference>
<evidence type="ECO:0000313" key="6">
    <source>
        <dbReference type="EMBL" id="AFD02798.1"/>
    </source>
</evidence>
<feature type="domain" description="Ribonucleotide reductase large subunit" evidence="5">
    <location>
        <begin position="484"/>
        <end position="506"/>
    </location>
</feature>
<dbReference type="RefSeq" id="YP_007001908.1">
    <property type="nucleotide sequence ID" value="NC_019444.1"/>
</dbReference>
<keyword evidence="3 4" id="KW-0560">Oxidoreductase</keyword>
<dbReference type="NCBIfam" id="TIGR02506">
    <property type="entry name" value="NrdE_NrdA"/>
    <property type="match status" value="1"/>
</dbReference>
<dbReference type="PANTHER" id="PTHR11573:SF6">
    <property type="entry name" value="RIBONUCLEOSIDE-DIPHOSPHATE REDUCTASE LARGE SUBUNIT"/>
    <property type="match status" value="1"/>
</dbReference>
<keyword evidence="4" id="KW-0215">Deoxyribonucleotide synthesis</keyword>
<dbReference type="GO" id="GO:0009263">
    <property type="term" value="P:deoxyribonucleotide biosynthetic process"/>
    <property type="evidence" value="ECO:0007669"/>
    <property type="project" value="UniProtKB-KW"/>
</dbReference>
<evidence type="ECO:0000313" key="7">
    <source>
        <dbReference type="Proteomes" id="UP000007596"/>
    </source>
</evidence>
<keyword evidence="7" id="KW-1185">Reference proteome</keyword>
<comment type="catalytic activity">
    <reaction evidence="4">
        <text>a 2'-deoxyribonucleoside 5'-diphosphate + [thioredoxin]-disulfide + H2O = a ribonucleoside 5'-diphosphate + [thioredoxin]-dithiol</text>
        <dbReference type="Rhea" id="RHEA:23252"/>
        <dbReference type="Rhea" id="RHEA-COMP:10698"/>
        <dbReference type="Rhea" id="RHEA-COMP:10700"/>
        <dbReference type="ChEBI" id="CHEBI:15377"/>
        <dbReference type="ChEBI" id="CHEBI:29950"/>
        <dbReference type="ChEBI" id="CHEBI:50058"/>
        <dbReference type="ChEBI" id="CHEBI:57930"/>
        <dbReference type="ChEBI" id="CHEBI:73316"/>
        <dbReference type="EC" id="1.17.4.1"/>
    </reaction>
</comment>
<dbReference type="PRINTS" id="PR01183">
    <property type="entry name" value="RIBORDTASEM1"/>
</dbReference>
<dbReference type="InterPro" id="IPR013509">
    <property type="entry name" value="RNR_lsu_N"/>
</dbReference>
<dbReference type="InterPro" id="IPR039718">
    <property type="entry name" value="Rrm1"/>
</dbReference>
<reference evidence="6 7" key="1">
    <citation type="journal article" date="2014" name="Nature">
        <title>Viral tagging reveals discrete populations in Synechococcus viral genome sequence space.</title>
        <authorList>
            <person name="Deng L."/>
            <person name="Ignacio Espinoza J.C."/>
            <person name="Gregory A.C."/>
            <person name="Poulos B.T."/>
            <person name="Weitz J.S."/>
            <person name="Hugenholtz P."/>
            <person name="Sullivan M.B."/>
        </authorList>
    </citation>
    <scope>NUCLEOTIDE SEQUENCE [LARGE SCALE GENOMIC DNA]</scope>
</reference>
<organism evidence="6 7">
    <name type="scientific">Synechococcus phage S-MbCM6</name>
    <dbReference type="NCBI Taxonomy" id="3126011"/>
    <lineage>
        <taxon>Viruses</taxon>
        <taxon>Duplodnaviria</taxon>
        <taxon>Heunggongvirae</taxon>
        <taxon>Uroviricota</taxon>
        <taxon>Caudoviricetes</taxon>
        <taxon>Pantevenvirales</taxon>
        <taxon>Kyanoviridae</taxon>
        <taxon>Namakavirus</taxon>
        <taxon>Namakavirus smbcm6</taxon>
    </lineage>
</organism>
<dbReference type="SUPFAM" id="SSF48168">
    <property type="entry name" value="R1 subunit of ribonucleotide reductase, N-terminal domain"/>
    <property type="match status" value="1"/>
</dbReference>
<dbReference type="InterPro" id="IPR013346">
    <property type="entry name" value="NrdE_NrdA_C"/>
</dbReference>
<dbReference type="GeneID" id="14005682"/>
<dbReference type="OrthoDB" id="2980at10239"/>
<dbReference type="Pfam" id="PF00317">
    <property type="entry name" value="Ribonuc_red_lgN"/>
    <property type="match status" value="1"/>
</dbReference>
<sequence>MEKKVYDDGILDKYTKDDWSKLNSYVDHDRDYLFTYAGMRQVCDKYLVQDRSTGEIYETPQFMYMMIAATLFQDDDPFYRLDYVKRYYNAISKHKINIPTPVMAGVRTPLRQFASCVLVDVDDTLDSIFSSDMAIGYYVAQRAGIGINAGRIRGINAKIRDGEVAHTGVVPFLKKFESTVRCCTQNGIPGGSATVHFPIWHQEIEDIIVLKNNKGTEDNRVRKLDYSIQISKLFYERFIANGEISLFSPHDVPGLYDAFGTDAFDARYVDYESDQSIPRKTIGAQELILALLKERAETGRLYIMNIDHCNSHSSFKDKVNMSNLCQEITLPTDPIQHIDGYGEIALCILSAINVGKLKSLDELDDLCDLAVRGLDALIDYQDYPVKAAEKSTVNRRSLGIGFIGLAHYLAKNDARYDSPKAWNLVHELTERFQYGLLTASNHMAMEKGKCGYFNRTKYADGILPIDTYKNEVDEIVPNELQCDWEFLRERIRQHGLRHSTLSAQMPSESSSVVSNATNGIEPPRDYLSIKKSKKGPLKQIVPQYTTLKNAYTLLWDMPSNDGYIKVTAVMQKFFDQAISGNWSYNPENYTDNEIPVSVMAQDLLTTYKYGWKTSYYQNTYDAKKDAPIEDPSDVDKLIEDILQSEEDDCDSCKV</sequence>
<dbReference type="GO" id="GO:0005524">
    <property type="term" value="F:ATP binding"/>
    <property type="evidence" value="ECO:0007669"/>
    <property type="project" value="InterPro"/>
</dbReference>
<name>H8ZMT7_9CAUD</name>
<evidence type="ECO:0000256" key="1">
    <source>
        <dbReference type="ARBA" id="ARBA00010406"/>
    </source>
</evidence>
<dbReference type="SUPFAM" id="SSF51998">
    <property type="entry name" value="PFL-like glycyl radical enzymes"/>
    <property type="match status" value="1"/>
</dbReference>
<dbReference type="GO" id="GO:0004748">
    <property type="term" value="F:ribonucleoside-diphosphate reductase activity, thioredoxin disulfide as acceptor"/>
    <property type="evidence" value="ECO:0007669"/>
    <property type="project" value="UniProtKB-EC"/>
</dbReference>
<dbReference type="PANTHER" id="PTHR11573">
    <property type="entry name" value="RIBONUCLEOSIDE-DIPHOSPHATE REDUCTASE LARGE CHAIN"/>
    <property type="match status" value="1"/>
</dbReference>
<evidence type="ECO:0000256" key="2">
    <source>
        <dbReference type="ARBA" id="ARBA00012274"/>
    </source>
</evidence>
<comment type="similarity">
    <text evidence="1 4">Belongs to the ribonucleoside diphosphate reductase large chain family.</text>
</comment>
<protein>
    <recommendedName>
        <fullName evidence="2 4">Ribonucleoside-diphosphate reductase</fullName>
        <ecNumber evidence="2 4">1.17.4.1</ecNumber>
    </recommendedName>
</protein>
<proteinExistence type="inferred from homology"/>
<dbReference type="NCBIfam" id="NF006578">
    <property type="entry name" value="PRK09103.1"/>
    <property type="match status" value="1"/>
</dbReference>
<dbReference type="PROSITE" id="PS00089">
    <property type="entry name" value="RIBORED_LARGE"/>
    <property type="match status" value="1"/>
</dbReference>
<evidence type="ECO:0000256" key="3">
    <source>
        <dbReference type="ARBA" id="ARBA00023002"/>
    </source>
</evidence>
<evidence type="ECO:0000256" key="4">
    <source>
        <dbReference type="RuleBase" id="RU003410"/>
    </source>
</evidence>
<comment type="function">
    <text evidence="4">Provides the precursors necessary for DNA synthesis. Catalyzes the biosynthesis of deoxyribonucleotides from the corresponding ribonucleotides.</text>
</comment>
<dbReference type="UniPathway" id="UPA00326"/>
<dbReference type="EC" id="1.17.4.1" evidence="2 4"/>
<dbReference type="InterPro" id="IPR008926">
    <property type="entry name" value="RNR_R1-su_N"/>
</dbReference>
<dbReference type="KEGG" id="vg:14005682"/>
<dbReference type="InterPro" id="IPR000788">
    <property type="entry name" value="RNR_lg_C"/>
</dbReference>
<dbReference type="Proteomes" id="UP000007596">
    <property type="component" value="Segment"/>
</dbReference>
<dbReference type="Pfam" id="PF02867">
    <property type="entry name" value="Ribonuc_red_lgC"/>
    <property type="match status" value="1"/>
</dbReference>
<evidence type="ECO:0000259" key="5">
    <source>
        <dbReference type="PROSITE" id="PS00089"/>
    </source>
</evidence>
<accession>H8ZMT7</accession>